<dbReference type="GO" id="GO:0045893">
    <property type="term" value="P:positive regulation of DNA-templated transcription"/>
    <property type="evidence" value="ECO:0007669"/>
    <property type="project" value="TreeGrafter"/>
</dbReference>
<evidence type="ECO:0000313" key="3">
    <source>
        <dbReference type="Proteomes" id="UP001415857"/>
    </source>
</evidence>
<dbReference type="GO" id="GO:0009658">
    <property type="term" value="P:chloroplast organization"/>
    <property type="evidence" value="ECO:0007669"/>
    <property type="project" value="TreeGrafter"/>
</dbReference>
<dbReference type="PANTHER" id="PTHR36771:SF2">
    <property type="entry name" value="POTASSIUM TRANSPORTER"/>
    <property type="match status" value="1"/>
</dbReference>
<evidence type="ECO:0008006" key="4">
    <source>
        <dbReference type="Google" id="ProtNLM"/>
    </source>
</evidence>
<dbReference type="AlphaFoldDB" id="A0AAP0RXW9"/>
<organism evidence="2 3">
    <name type="scientific">Liquidambar formosana</name>
    <name type="common">Formosan gum</name>
    <dbReference type="NCBI Taxonomy" id="63359"/>
    <lineage>
        <taxon>Eukaryota</taxon>
        <taxon>Viridiplantae</taxon>
        <taxon>Streptophyta</taxon>
        <taxon>Embryophyta</taxon>
        <taxon>Tracheophyta</taxon>
        <taxon>Spermatophyta</taxon>
        <taxon>Magnoliopsida</taxon>
        <taxon>eudicotyledons</taxon>
        <taxon>Gunneridae</taxon>
        <taxon>Pentapetalae</taxon>
        <taxon>Saxifragales</taxon>
        <taxon>Altingiaceae</taxon>
        <taxon>Liquidambar</taxon>
    </lineage>
</organism>
<feature type="region of interest" description="Disordered" evidence="1">
    <location>
        <begin position="1"/>
        <end position="20"/>
    </location>
</feature>
<dbReference type="EMBL" id="JBBPBK010000006">
    <property type="protein sequence ID" value="KAK9284056.1"/>
    <property type="molecule type" value="Genomic_DNA"/>
</dbReference>
<comment type="caution">
    <text evidence="2">The sequence shown here is derived from an EMBL/GenBank/DDBJ whole genome shotgun (WGS) entry which is preliminary data.</text>
</comment>
<dbReference type="PANTHER" id="PTHR36771">
    <property type="entry name" value="POTASSIUM TRANSPORTER"/>
    <property type="match status" value="1"/>
</dbReference>
<protein>
    <recommendedName>
        <fullName evidence="4">GATA-type transcription activator N-terminal domain-containing protein</fullName>
    </recommendedName>
</protein>
<sequence length="172" mass="19267">MALRALPLSPSHNGLPPRFSVAQNLSKNGLYKSSKLRIVSAKSEDQKDEKEAKKSKQSLFSSVAEALDFSQVRSEEDAQLLEEAREATGSGERMSREQYGALRRKIGGTYKDFFKSYVDVDGQYVEEGWVDKTCKVCKKDTKGEPRQVDSNLYMIKHINSPPPKHPPLFGGL</sequence>
<dbReference type="Proteomes" id="UP001415857">
    <property type="component" value="Unassembled WGS sequence"/>
</dbReference>
<keyword evidence="3" id="KW-1185">Reference proteome</keyword>
<gene>
    <name evidence="2" type="ORF">L1049_012316</name>
</gene>
<accession>A0AAP0RXW9</accession>
<proteinExistence type="predicted"/>
<evidence type="ECO:0000313" key="2">
    <source>
        <dbReference type="EMBL" id="KAK9284056.1"/>
    </source>
</evidence>
<evidence type="ECO:0000256" key="1">
    <source>
        <dbReference type="SAM" id="MobiDB-lite"/>
    </source>
</evidence>
<name>A0AAP0RXW9_LIQFO</name>
<reference evidence="2 3" key="1">
    <citation type="journal article" date="2024" name="Plant J.">
        <title>Genome sequences and population genomics reveal climatic adaptation and genomic divergence between two closely related sweetgum species.</title>
        <authorList>
            <person name="Xu W.Q."/>
            <person name="Ren C.Q."/>
            <person name="Zhang X.Y."/>
            <person name="Comes H.P."/>
            <person name="Liu X.H."/>
            <person name="Li Y.G."/>
            <person name="Kettle C.J."/>
            <person name="Jalonen R."/>
            <person name="Gaisberger H."/>
            <person name="Ma Y.Z."/>
            <person name="Qiu Y.X."/>
        </authorList>
    </citation>
    <scope>NUCLEOTIDE SEQUENCE [LARGE SCALE GENOMIC DNA]</scope>
    <source>
        <strain evidence="2">Hangzhou</strain>
    </source>
</reference>